<sequence length="373" mass="41106">MQSVCQKLFIVIIISFSGLTLHEVEALSSYDEVKSLDVHFLDVGQGDSTLIVSDDKETAILIDGGRPDEGEKIVQTLNQAGIDELEWVVATHPDIDHIGGLIDVLHDIDVENVLDSGRTHTTETYKKYREVLKEKNINFFVAEEGETLPTSIADVKILNGYSDSKIQNESSIALYVTYKNDSLLLTGDATAETEKDMMKEYSVKADVLKVAHHGSATSSSSPFVKAVSPDIAVLPFDKDNEFGHPNAEVVQRFRQSGAILYSTEQSDSIYVALTGVGPHVDSKAWEGEGKRYPKATPKIKPSSQKNDDIDNSIYVNGATAEELQQLPDIGPMVASFIVEYRTKHGKFKKAEELQEVNGIGRAAFEKIKPYIIL</sequence>
<dbReference type="InterPro" id="IPR052159">
    <property type="entry name" value="Competence_DNA_uptake"/>
</dbReference>
<dbReference type="GO" id="GO:0016787">
    <property type="term" value="F:hydrolase activity"/>
    <property type="evidence" value="ECO:0007669"/>
    <property type="project" value="UniProtKB-KW"/>
</dbReference>
<feature type="domain" description="Metallo-beta-lactamase" evidence="1">
    <location>
        <begin position="45"/>
        <end position="237"/>
    </location>
</feature>
<dbReference type="OrthoDB" id="9761531at2"/>
<evidence type="ECO:0000313" key="3">
    <source>
        <dbReference type="Proteomes" id="UP000275076"/>
    </source>
</evidence>
<keyword evidence="3" id="KW-1185">Reference proteome</keyword>
<dbReference type="Gene3D" id="3.60.15.10">
    <property type="entry name" value="Ribonuclease Z/Hydroxyacylglutathione hydrolase-like"/>
    <property type="match status" value="1"/>
</dbReference>
<dbReference type="SUPFAM" id="SSF47781">
    <property type="entry name" value="RuvA domain 2-like"/>
    <property type="match status" value="1"/>
</dbReference>
<dbReference type="SUPFAM" id="SSF56281">
    <property type="entry name" value="Metallo-hydrolase/oxidoreductase"/>
    <property type="match status" value="1"/>
</dbReference>
<dbReference type="PANTHER" id="PTHR30619">
    <property type="entry name" value="DNA INTERNALIZATION/COMPETENCE PROTEIN COMEC/REC2"/>
    <property type="match status" value="1"/>
</dbReference>
<name>A0A3R9WTN7_9BACI</name>
<dbReference type="RefSeq" id="WP_125555755.1">
    <property type="nucleotide sequence ID" value="NZ_RBVX01000008.1"/>
</dbReference>
<proteinExistence type="predicted"/>
<dbReference type="PANTHER" id="PTHR30619:SF7">
    <property type="entry name" value="BETA-LACTAMASE DOMAIN PROTEIN"/>
    <property type="match status" value="1"/>
</dbReference>
<dbReference type="InterPro" id="IPR001279">
    <property type="entry name" value="Metallo-B-lactamas"/>
</dbReference>
<dbReference type="NCBIfam" id="TIGR00426">
    <property type="entry name" value="competence protein ComEA helix-hairpin-helix repeat region"/>
    <property type="match status" value="1"/>
</dbReference>
<dbReference type="InterPro" id="IPR004509">
    <property type="entry name" value="Competence_ComEA_HhH"/>
</dbReference>
<accession>A0A3R9WTN7</accession>
<protein>
    <submittedName>
        <fullName evidence="2">MBL fold metallo-hydrolase</fullName>
    </submittedName>
</protein>
<dbReference type="AlphaFoldDB" id="A0A3R9WTN7"/>
<dbReference type="InterPro" id="IPR036866">
    <property type="entry name" value="RibonucZ/Hydroxyglut_hydro"/>
</dbReference>
<dbReference type="Gene3D" id="1.10.150.320">
    <property type="entry name" value="Photosystem II 12 kDa extrinsic protein"/>
    <property type="match status" value="1"/>
</dbReference>
<dbReference type="InterPro" id="IPR010994">
    <property type="entry name" value="RuvA_2-like"/>
</dbReference>
<keyword evidence="2" id="KW-0378">Hydrolase</keyword>
<dbReference type="Pfam" id="PF00753">
    <property type="entry name" value="Lactamase_B"/>
    <property type="match status" value="1"/>
</dbReference>
<dbReference type="CDD" id="cd07731">
    <property type="entry name" value="ComA-like_MBL-fold"/>
    <property type="match status" value="1"/>
</dbReference>
<evidence type="ECO:0000313" key="2">
    <source>
        <dbReference type="EMBL" id="RSL33350.1"/>
    </source>
</evidence>
<dbReference type="Pfam" id="PF12836">
    <property type="entry name" value="HHH_3"/>
    <property type="match status" value="1"/>
</dbReference>
<organism evidence="2 3">
    <name type="scientific">Salibacterium salarium</name>
    <dbReference type="NCBI Taxonomy" id="284579"/>
    <lineage>
        <taxon>Bacteria</taxon>
        <taxon>Bacillati</taxon>
        <taxon>Bacillota</taxon>
        <taxon>Bacilli</taxon>
        <taxon>Bacillales</taxon>
        <taxon>Bacillaceae</taxon>
    </lineage>
</organism>
<dbReference type="EMBL" id="RBVX01000008">
    <property type="protein sequence ID" value="RSL33350.1"/>
    <property type="molecule type" value="Genomic_DNA"/>
</dbReference>
<dbReference type="Proteomes" id="UP000275076">
    <property type="component" value="Unassembled WGS sequence"/>
</dbReference>
<evidence type="ECO:0000259" key="1">
    <source>
        <dbReference type="SMART" id="SM00849"/>
    </source>
</evidence>
<comment type="caution">
    <text evidence="2">The sequence shown here is derived from an EMBL/GenBank/DDBJ whole genome shotgun (WGS) entry which is preliminary data.</text>
</comment>
<gene>
    <name evidence="2" type="ORF">D7Z54_10270</name>
</gene>
<dbReference type="InterPro" id="IPR035681">
    <property type="entry name" value="ComA-like_MBL"/>
</dbReference>
<dbReference type="SMART" id="SM00849">
    <property type="entry name" value="Lactamase_B"/>
    <property type="match status" value="1"/>
</dbReference>
<reference evidence="2 3" key="1">
    <citation type="submission" date="2018-10" db="EMBL/GenBank/DDBJ databases">
        <title>Draft genome sequence of Bacillus salarius IM0101, isolated from a hypersaline soil in Inner Mongolia, China.</title>
        <authorList>
            <person name="Yamprayoonswat W."/>
            <person name="Boonvisut S."/>
            <person name="Jumpathong W."/>
            <person name="Sittihan S."/>
            <person name="Ruangsuj P."/>
            <person name="Wanthongcharoen S."/>
            <person name="Thongpramul N."/>
            <person name="Pimmason S."/>
            <person name="Yu B."/>
            <person name="Yasawong M."/>
        </authorList>
    </citation>
    <scope>NUCLEOTIDE SEQUENCE [LARGE SCALE GENOMIC DNA]</scope>
    <source>
        <strain evidence="2 3">IM0101</strain>
    </source>
</reference>